<dbReference type="InterPro" id="IPR036388">
    <property type="entry name" value="WH-like_DNA-bd_sf"/>
</dbReference>
<comment type="caution">
    <text evidence="2">The sequence shown here is derived from an EMBL/GenBank/DDBJ whole genome shotgun (WGS) entry which is preliminary data.</text>
</comment>
<dbReference type="Gene3D" id="1.10.10.10">
    <property type="entry name" value="Winged helix-like DNA-binding domain superfamily/Winged helix DNA-binding domain"/>
    <property type="match status" value="1"/>
</dbReference>
<evidence type="ECO:0000313" key="3">
    <source>
        <dbReference type="Proteomes" id="UP001500707"/>
    </source>
</evidence>
<name>A0ABP6YWI6_9ACTN</name>
<dbReference type="RefSeq" id="WP_346186549.1">
    <property type="nucleotide sequence ID" value="NZ_BAABCE010000030.1"/>
</dbReference>
<proteinExistence type="predicted"/>
<sequence>MLVHIYLCDGSIQETAGMLGVPAGTVKSRQRHALRKLRGVVRPEAEAA</sequence>
<dbReference type="InterPro" id="IPR013324">
    <property type="entry name" value="RNA_pol_sigma_r3/r4-like"/>
</dbReference>
<dbReference type="EMBL" id="BAABCE010000030">
    <property type="protein sequence ID" value="GAA3592958.1"/>
    <property type="molecule type" value="Genomic_DNA"/>
</dbReference>
<keyword evidence="3" id="KW-1185">Reference proteome</keyword>
<evidence type="ECO:0000259" key="1">
    <source>
        <dbReference type="Pfam" id="PF04545"/>
    </source>
</evidence>
<evidence type="ECO:0000313" key="2">
    <source>
        <dbReference type="EMBL" id="GAA3592958.1"/>
    </source>
</evidence>
<dbReference type="Pfam" id="PF04545">
    <property type="entry name" value="Sigma70_r4"/>
    <property type="match status" value="1"/>
</dbReference>
<dbReference type="SUPFAM" id="SSF88659">
    <property type="entry name" value="Sigma3 and sigma4 domains of RNA polymerase sigma factors"/>
    <property type="match status" value="1"/>
</dbReference>
<organism evidence="2 3">
    <name type="scientific">Streptomyces osmaniensis</name>
    <dbReference type="NCBI Taxonomy" id="593134"/>
    <lineage>
        <taxon>Bacteria</taxon>
        <taxon>Bacillati</taxon>
        <taxon>Actinomycetota</taxon>
        <taxon>Actinomycetes</taxon>
        <taxon>Kitasatosporales</taxon>
        <taxon>Streptomycetaceae</taxon>
        <taxon>Streptomyces</taxon>
    </lineage>
</organism>
<gene>
    <name evidence="2" type="ORF">GCM10022295_88180</name>
</gene>
<feature type="domain" description="RNA polymerase sigma-70 region 4" evidence="1">
    <location>
        <begin position="3"/>
        <end position="38"/>
    </location>
</feature>
<reference evidence="3" key="1">
    <citation type="journal article" date="2019" name="Int. J. Syst. Evol. Microbiol.">
        <title>The Global Catalogue of Microorganisms (GCM) 10K type strain sequencing project: providing services to taxonomists for standard genome sequencing and annotation.</title>
        <authorList>
            <consortium name="The Broad Institute Genomics Platform"/>
            <consortium name="The Broad Institute Genome Sequencing Center for Infectious Disease"/>
            <person name="Wu L."/>
            <person name="Ma J."/>
        </authorList>
    </citation>
    <scope>NUCLEOTIDE SEQUENCE [LARGE SCALE GENOMIC DNA]</scope>
    <source>
        <strain evidence="3">JCM 17656</strain>
    </source>
</reference>
<dbReference type="InterPro" id="IPR007630">
    <property type="entry name" value="RNA_pol_sigma70_r4"/>
</dbReference>
<protein>
    <recommendedName>
        <fullName evidence="1">RNA polymerase sigma-70 region 4 domain-containing protein</fullName>
    </recommendedName>
</protein>
<accession>A0ABP6YWI6</accession>
<dbReference type="Proteomes" id="UP001500707">
    <property type="component" value="Unassembled WGS sequence"/>
</dbReference>